<organism evidence="1 2">
    <name type="scientific">Lophiostoma macrostomum CBS 122681</name>
    <dbReference type="NCBI Taxonomy" id="1314788"/>
    <lineage>
        <taxon>Eukaryota</taxon>
        <taxon>Fungi</taxon>
        <taxon>Dikarya</taxon>
        <taxon>Ascomycota</taxon>
        <taxon>Pezizomycotina</taxon>
        <taxon>Dothideomycetes</taxon>
        <taxon>Pleosporomycetidae</taxon>
        <taxon>Pleosporales</taxon>
        <taxon>Lophiostomataceae</taxon>
        <taxon>Lophiostoma</taxon>
    </lineage>
</organism>
<dbReference type="Proteomes" id="UP000799324">
    <property type="component" value="Unassembled WGS sequence"/>
</dbReference>
<feature type="non-terminal residue" evidence="1">
    <location>
        <position position="1"/>
    </location>
</feature>
<reference evidence="1" key="1">
    <citation type="journal article" date="2020" name="Stud. Mycol.">
        <title>101 Dothideomycetes genomes: a test case for predicting lifestyles and emergence of pathogens.</title>
        <authorList>
            <person name="Haridas S."/>
            <person name="Albert R."/>
            <person name="Binder M."/>
            <person name="Bloem J."/>
            <person name="Labutti K."/>
            <person name="Salamov A."/>
            <person name="Andreopoulos B."/>
            <person name="Baker S."/>
            <person name="Barry K."/>
            <person name="Bills G."/>
            <person name="Bluhm B."/>
            <person name="Cannon C."/>
            <person name="Castanera R."/>
            <person name="Culley D."/>
            <person name="Daum C."/>
            <person name="Ezra D."/>
            <person name="Gonzalez J."/>
            <person name="Henrissat B."/>
            <person name="Kuo A."/>
            <person name="Liang C."/>
            <person name="Lipzen A."/>
            <person name="Lutzoni F."/>
            <person name="Magnuson J."/>
            <person name="Mondo S."/>
            <person name="Nolan M."/>
            <person name="Ohm R."/>
            <person name="Pangilinan J."/>
            <person name="Park H.-J."/>
            <person name="Ramirez L."/>
            <person name="Alfaro M."/>
            <person name="Sun H."/>
            <person name="Tritt A."/>
            <person name="Yoshinaga Y."/>
            <person name="Zwiers L.-H."/>
            <person name="Turgeon B."/>
            <person name="Goodwin S."/>
            <person name="Spatafora J."/>
            <person name="Crous P."/>
            <person name="Grigoriev I."/>
        </authorList>
    </citation>
    <scope>NUCLEOTIDE SEQUENCE</scope>
    <source>
        <strain evidence="1">CBS 122681</strain>
    </source>
</reference>
<dbReference type="SUPFAM" id="SSF82171">
    <property type="entry name" value="DPP6 N-terminal domain-like"/>
    <property type="match status" value="1"/>
</dbReference>
<sequence length="247" mass="28244">MIVRSVRMGNCLARPMGTVSVRDFILLCLSRFSDFGYVCILSCSENESKLWDVATNKFISSFGPIPGRTMLTRFSPDGKFVLFARIPDAWAVNETDRIGDPNVHIYPVSSNSSRITIGPFNFEKYYEVFNIEWSPDGKKLAIGTYGQLQVYDVGDSAVKLSQNYTQEDTRQQIKNLLWLEGGKRLTYRVAEQGLGMYDFETNEKFWWGPGDTDHWDYFTAETLVLLKKGWIGGVESDQTVKFWQYPA</sequence>
<proteinExistence type="predicted"/>
<evidence type="ECO:0000313" key="2">
    <source>
        <dbReference type="Proteomes" id="UP000799324"/>
    </source>
</evidence>
<accession>A0A6A6T468</accession>
<dbReference type="Gene3D" id="2.130.10.10">
    <property type="entry name" value="YVTN repeat-like/Quinoprotein amine dehydrogenase"/>
    <property type="match status" value="1"/>
</dbReference>
<dbReference type="EMBL" id="MU004372">
    <property type="protein sequence ID" value="KAF2653961.1"/>
    <property type="molecule type" value="Genomic_DNA"/>
</dbReference>
<protein>
    <submittedName>
        <fullName evidence="1">Uncharacterized protein</fullName>
    </submittedName>
</protein>
<dbReference type="Pfam" id="PF07676">
    <property type="entry name" value="PD40"/>
    <property type="match status" value="1"/>
</dbReference>
<dbReference type="OrthoDB" id="3203311at2759"/>
<gene>
    <name evidence="1" type="ORF">K491DRAFT_694273</name>
</gene>
<keyword evidence="2" id="KW-1185">Reference proteome</keyword>
<dbReference type="InterPro" id="IPR015943">
    <property type="entry name" value="WD40/YVTN_repeat-like_dom_sf"/>
</dbReference>
<dbReference type="AlphaFoldDB" id="A0A6A6T468"/>
<evidence type="ECO:0000313" key="1">
    <source>
        <dbReference type="EMBL" id="KAF2653961.1"/>
    </source>
</evidence>
<name>A0A6A6T468_9PLEO</name>
<dbReference type="InterPro" id="IPR011659">
    <property type="entry name" value="WD40"/>
</dbReference>